<sequence length="122" mass="12144">MTAGAGGDDRVAAVAALADITALADAIRDGRRAVPAAVTTPPGLMAAGGIGWIRELAAALTARPETAVCRLVVDCGSDAARAHMLAASGLADPVIETSPAVFTTLCAAAAPETRVRTPQDPL</sequence>
<evidence type="ECO:0000313" key="1">
    <source>
        <dbReference type="EMBL" id="KYO51216.1"/>
    </source>
</evidence>
<dbReference type="RefSeq" id="WP_062766732.1">
    <property type="nucleotide sequence ID" value="NZ_CP121045.1"/>
</dbReference>
<organism evidence="1 2">
    <name type="scientific">Tistrella mobilis</name>
    <dbReference type="NCBI Taxonomy" id="171437"/>
    <lineage>
        <taxon>Bacteria</taxon>
        <taxon>Pseudomonadati</taxon>
        <taxon>Pseudomonadota</taxon>
        <taxon>Alphaproteobacteria</taxon>
        <taxon>Geminicoccales</taxon>
        <taxon>Geminicoccaceae</taxon>
        <taxon>Tistrella</taxon>
    </lineage>
</organism>
<evidence type="ECO:0000313" key="2">
    <source>
        <dbReference type="Proteomes" id="UP000075787"/>
    </source>
</evidence>
<proteinExistence type="predicted"/>
<name>A0A162KGH2_9PROT</name>
<dbReference type="AlphaFoldDB" id="A0A162KGH2"/>
<accession>A0A162KGH2</accession>
<reference evidence="1 2" key="1">
    <citation type="submission" date="2015-12" db="EMBL/GenBank/DDBJ databases">
        <title>Genome sequence of Tistrella mobilis MCCC 1A02139.</title>
        <authorList>
            <person name="Lu L."/>
            <person name="Lai Q."/>
            <person name="Shao Z."/>
            <person name="Qian P."/>
        </authorList>
    </citation>
    <scope>NUCLEOTIDE SEQUENCE [LARGE SCALE GENOMIC DNA]</scope>
    <source>
        <strain evidence="1 2">MCCC 1A02139</strain>
    </source>
</reference>
<gene>
    <name evidence="1" type="ORF">AUP44_09860</name>
</gene>
<protein>
    <submittedName>
        <fullName evidence="1">Uncharacterized protein</fullName>
    </submittedName>
</protein>
<dbReference type="Proteomes" id="UP000075787">
    <property type="component" value="Unassembled WGS sequence"/>
</dbReference>
<dbReference type="GeneID" id="97242702"/>
<dbReference type="EMBL" id="LPZR01000180">
    <property type="protein sequence ID" value="KYO51216.1"/>
    <property type="molecule type" value="Genomic_DNA"/>
</dbReference>
<comment type="caution">
    <text evidence="1">The sequence shown here is derived from an EMBL/GenBank/DDBJ whole genome shotgun (WGS) entry which is preliminary data.</text>
</comment>